<accession>A0ABU3WKB5</accession>
<dbReference type="PANTHER" id="PTHR38590">
    <property type="entry name" value="BLL0828 PROTEIN"/>
    <property type="match status" value="1"/>
</dbReference>
<proteinExistence type="predicted"/>
<protein>
    <submittedName>
        <fullName evidence="2">DUF559 domain-containing protein</fullName>
    </submittedName>
</protein>
<dbReference type="PANTHER" id="PTHR38590:SF1">
    <property type="entry name" value="BLL0828 PROTEIN"/>
    <property type="match status" value="1"/>
</dbReference>
<dbReference type="Pfam" id="PF04480">
    <property type="entry name" value="DUF559"/>
    <property type="match status" value="1"/>
</dbReference>
<feature type="domain" description="DUF559" evidence="1">
    <location>
        <begin position="254"/>
        <end position="316"/>
    </location>
</feature>
<name>A0ABU3WKB5_9NOCA</name>
<gene>
    <name evidence="2" type="ORF">F8M49_01445</name>
</gene>
<comment type="caution">
    <text evidence="2">The sequence shown here is derived from an EMBL/GenBank/DDBJ whole genome shotgun (WGS) entry which is preliminary data.</text>
</comment>
<evidence type="ECO:0000313" key="2">
    <source>
        <dbReference type="EMBL" id="MDV2474411.1"/>
    </source>
</evidence>
<dbReference type="Gene3D" id="3.40.960.10">
    <property type="entry name" value="VSR Endonuclease"/>
    <property type="match status" value="1"/>
</dbReference>
<sequence length="338" mass="36102">MNHPTADIAAVLDPQTQDAPAVLVCHIGGTDSAAEIVAGILDDLEAAALNLFPAWLPGGADIDGRTLLDVAAVRVLAKRLAATSRHFGPFVAALAEATVRGTRLDPSRYARETRAAGLARVLATGYRRSHTVLVVTAPPDLPVDDQHVLAAACEWLAVQGRIGIAVATSAIPAIDRFTTVTVPPGARTGTVAHGESSSHSPEPVRLRYPALAGRPHPGSAAEKKLDAALQDCDWARGGRWNTIYQPDPLRAPICVDLMWPDARCVVEVDGDDHRMPAKYAADRRRDVRLQLDGYAVLRFTNEQVLDDVSAVVAAIEGYVRGRRRETGSTRSATEGSTR</sequence>
<dbReference type="SUPFAM" id="SSF52980">
    <property type="entry name" value="Restriction endonuclease-like"/>
    <property type="match status" value="1"/>
</dbReference>
<organism evidence="2 3">
    <name type="scientific">Rhodococcus zopfii</name>
    <dbReference type="NCBI Taxonomy" id="43772"/>
    <lineage>
        <taxon>Bacteria</taxon>
        <taxon>Bacillati</taxon>
        <taxon>Actinomycetota</taxon>
        <taxon>Actinomycetes</taxon>
        <taxon>Mycobacteriales</taxon>
        <taxon>Nocardiaceae</taxon>
        <taxon>Rhodococcus</taxon>
    </lineage>
</organism>
<reference evidence="2 3" key="1">
    <citation type="submission" date="2019-10" db="EMBL/GenBank/DDBJ databases">
        <title>Draft Genome Assembly of Rhodococcus zopfii DSM44189.</title>
        <authorList>
            <person name="Sutton J.M."/>
            <person name="Akob D.M."/>
            <person name="Bushman T.J."/>
        </authorList>
    </citation>
    <scope>NUCLEOTIDE SEQUENCE [LARGE SCALE GENOMIC DNA]</scope>
    <source>
        <strain evidence="2 3">DSM 44189</strain>
    </source>
</reference>
<evidence type="ECO:0000313" key="3">
    <source>
        <dbReference type="Proteomes" id="UP001275440"/>
    </source>
</evidence>
<keyword evidence="3" id="KW-1185">Reference proteome</keyword>
<dbReference type="InterPro" id="IPR047216">
    <property type="entry name" value="Endonuclease_DUF559_bact"/>
</dbReference>
<dbReference type="InterPro" id="IPR011335">
    <property type="entry name" value="Restrct_endonuc-II-like"/>
</dbReference>
<evidence type="ECO:0000259" key="1">
    <source>
        <dbReference type="Pfam" id="PF04480"/>
    </source>
</evidence>
<dbReference type="EMBL" id="WBMO01000001">
    <property type="protein sequence ID" value="MDV2474411.1"/>
    <property type="molecule type" value="Genomic_DNA"/>
</dbReference>
<dbReference type="Proteomes" id="UP001275440">
    <property type="component" value="Unassembled WGS sequence"/>
</dbReference>
<dbReference type="InterPro" id="IPR007569">
    <property type="entry name" value="DUF559"/>
</dbReference>